<comment type="caution">
    <text evidence="2">The sequence shown here is derived from an EMBL/GenBank/DDBJ whole genome shotgun (WGS) entry which is preliminary data.</text>
</comment>
<reference evidence="2 3" key="1">
    <citation type="journal article" date="2013" name="Proc. Natl. Acad. Sci. U.S.A.">
        <title>The king cobra genome reveals dynamic gene evolution and adaptation in the snake venom system.</title>
        <authorList>
            <person name="Vonk F.J."/>
            <person name="Casewell N.R."/>
            <person name="Henkel C.V."/>
            <person name="Heimberg A.M."/>
            <person name="Jansen H.J."/>
            <person name="McCleary R.J."/>
            <person name="Kerkkamp H.M."/>
            <person name="Vos R.A."/>
            <person name="Guerreiro I."/>
            <person name="Calvete J.J."/>
            <person name="Wuster W."/>
            <person name="Woods A.E."/>
            <person name="Logan J.M."/>
            <person name="Harrison R.A."/>
            <person name="Castoe T.A."/>
            <person name="de Koning A.P."/>
            <person name="Pollock D.D."/>
            <person name="Yandell M."/>
            <person name="Calderon D."/>
            <person name="Renjifo C."/>
            <person name="Currier R.B."/>
            <person name="Salgado D."/>
            <person name="Pla D."/>
            <person name="Sanz L."/>
            <person name="Hyder A.S."/>
            <person name="Ribeiro J.M."/>
            <person name="Arntzen J.W."/>
            <person name="van den Thillart G.E."/>
            <person name="Boetzer M."/>
            <person name="Pirovano W."/>
            <person name="Dirks R.P."/>
            <person name="Spaink H.P."/>
            <person name="Duboule D."/>
            <person name="McGlinn E."/>
            <person name="Kini R.M."/>
            <person name="Richardson M.K."/>
        </authorList>
    </citation>
    <scope>NUCLEOTIDE SEQUENCE</scope>
    <source>
        <tissue evidence="2">Blood</tissue>
    </source>
</reference>
<evidence type="ECO:0000256" key="1">
    <source>
        <dbReference type="SAM" id="MobiDB-lite"/>
    </source>
</evidence>
<evidence type="ECO:0000313" key="3">
    <source>
        <dbReference type="Proteomes" id="UP000018936"/>
    </source>
</evidence>
<dbReference type="Proteomes" id="UP000018936">
    <property type="component" value="Unassembled WGS sequence"/>
</dbReference>
<gene>
    <name evidence="2" type="primary">Cpsf7</name>
    <name evidence="2" type="ORF">L345_08257</name>
</gene>
<organism evidence="2 3">
    <name type="scientific">Ophiophagus hannah</name>
    <name type="common">King cobra</name>
    <name type="synonym">Naja hannah</name>
    <dbReference type="NCBI Taxonomy" id="8665"/>
    <lineage>
        <taxon>Eukaryota</taxon>
        <taxon>Metazoa</taxon>
        <taxon>Chordata</taxon>
        <taxon>Craniata</taxon>
        <taxon>Vertebrata</taxon>
        <taxon>Euteleostomi</taxon>
        <taxon>Lepidosauria</taxon>
        <taxon>Squamata</taxon>
        <taxon>Bifurcata</taxon>
        <taxon>Unidentata</taxon>
        <taxon>Episquamata</taxon>
        <taxon>Toxicofera</taxon>
        <taxon>Serpentes</taxon>
        <taxon>Colubroidea</taxon>
        <taxon>Elapidae</taxon>
        <taxon>Elapinae</taxon>
        <taxon>Ophiophagus</taxon>
    </lineage>
</organism>
<accession>V8NWP8</accession>
<feature type="non-terminal residue" evidence="2">
    <location>
        <position position="111"/>
    </location>
</feature>
<proteinExistence type="predicted"/>
<sequence>MDLYDDMLADSSQPCESCTSSSETPVESCQELSPKSNSKLTAILYTYNGLCNKRAMLAALFGGQLLKFAENRASSQSKEYAEVAVASENSVHTFPELLPGKILNGDKNEIG</sequence>
<evidence type="ECO:0000313" key="2">
    <source>
        <dbReference type="EMBL" id="ETE65967.1"/>
    </source>
</evidence>
<dbReference type="AlphaFoldDB" id="V8NWP8"/>
<name>V8NWP8_OPHHA</name>
<keyword evidence="3" id="KW-1185">Reference proteome</keyword>
<feature type="region of interest" description="Disordered" evidence="1">
    <location>
        <begin position="1"/>
        <end position="31"/>
    </location>
</feature>
<feature type="compositionally biased region" description="Low complexity" evidence="1">
    <location>
        <begin position="11"/>
        <end position="29"/>
    </location>
</feature>
<dbReference type="OrthoDB" id="10065185at2759"/>
<dbReference type="EMBL" id="AZIM01001704">
    <property type="protein sequence ID" value="ETE65967.1"/>
    <property type="molecule type" value="Genomic_DNA"/>
</dbReference>
<protein>
    <submittedName>
        <fullName evidence="2">Cleavage and polyadenylation specificity factor subunit 7</fullName>
    </submittedName>
</protein>